<dbReference type="Proteomes" id="UP001164743">
    <property type="component" value="Chromosome 7A"/>
</dbReference>
<keyword evidence="3" id="KW-1185">Reference proteome</keyword>
<dbReference type="PROSITE" id="PS51257">
    <property type="entry name" value="PROKAR_LIPOPROTEIN"/>
    <property type="match status" value="1"/>
</dbReference>
<proteinExistence type="predicted"/>
<reference evidence="2" key="1">
    <citation type="submission" date="2022-10" db="EMBL/GenBank/DDBJ databases">
        <title>Puccinia triticina Genome sequencing and assembly.</title>
        <authorList>
            <person name="Li C."/>
        </authorList>
    </citation>
    <scope>NUCLEOTIDE SEQUENCE</scope>
    <source>
        <strain evidence="2">Pt15</strain>
    </source>
</reference>
<gene>
    <name evidence="2" type="ORF">PtA15_7A8</name>
</gene>
<accession>A0ABY7CQM2</accession>
<sequence length="241" mass="27177">MTTKPAELVLLSFYVFFLVVALSFAFLACWRINTYSFSADLAQNYPVSFDGLPEYRINYGNPNSNTYLSFIARNRVRFQKNRAQEQLESIIERSMSISAEQFSDRTQSTLSGDPISSKDSMKSPEISIIYTMWPDSTPKKSSSHAYNETFGHRSSSFAISHLSNDTVSSLQSSKTFAGSGMDFSPLRPRDWSEAHVKKDFISNAFRQSILILCSRLFSKFIRLDTAGKLKQPIGPGLHLCV</sequence>
<organism evidence="2 3">
    <name type="scientific">Puccinia triticina</name>
    <dbReference type="NCBI Taxonomy" id="208348"/>
    <lineage>
        <taxon>Eukaryota</taxon>
        <taxon>Fungi</taxon>
        <taxon>Dikarya</taxon>
        <taxon>Basidiomycota</taxon>
        <taxon>Pucciniomycotina</taxon>
        <taxon>Pucciniomycetes</taxon>
        <taxon>Pucciniales</taxon>
        <taxon>Pucciniaceae</taxon>
        <taxon>Puccinia</taxon>
    </lineage>
</organism>
<protein>
    <submittedName>
        <fullName evidence="2">Uncharacterized protein</fullName>
    </submittedName>
</protein>
<dbReference type="RefSeq" id="XP_053021837.1">
    <property type="nucleotide sequence ID" value="XM_053171485.1"/>
</dbReference>
<dbReference type="GeneID" id="77812338"/>
<dbReference type="EMBL" id="CP110427">
    <property type="protein sequence ID" value="WAQ86282.1"/>
    <property type="molecule type" value="Genomic_DNA"/>
</dbReference>
<feature type="region of interest" description="Disordered" evidence="1">
    <location>
        <begin position="102"/>
        <end position="121"/>
    </location>
</feature>
<evidence type="ECO:0000313" key="2">
    <source>
        <dbReference type="EMBL" id="WAQ86282.1"/>
    </source>
</evidence>
<name>A0ABY7CQM2_9BASI</name>
<evidence type="ECO:0000256" key="1">
    <source>
        <dbReference type="SAM" id="MobiDB-lite"/>
    </source>
</evidence>
<feature type="compositionally biased region" description="Polar residues" evidence="1">
    <location>
        <begin position="102"/>
        <end position="111"/>
    </location>
</feature>
<evidence type="ECO:0000313" key="3">
    <source>
        <dbReference type="Proteomes" id="UP001164743"/>
    </source>
</evidence>